<dbReference type="HOGENOM" id="CLU_021695_3_1_1"/>
<organism evidence="3 4">
    <name type="scientific">Uncinula necator</name>
    <name type="common">Grape powdery mildew</name>
    <dbReference type="NCBI Taxonomy" id="52586"/>
    <lineage>
        <taxon>Eukaryota</taxon>
        <taxon>Fungi</taxon>
        <taxon>Dikarya</taxon>
        <taxon>Ascomycota</taxon>
        <taxon>Pezizomycotina</taxon>
        <taxon>Leotiomycetes</taxon>
        <taxon>Erysiphales</taxon>
        <taxon>Erysiphaceae</taxon>
        <taxon>Erysiphe</taxon>
    </lineage>
</organism>
<comment type="caution">
    <text evidence="3">The sequence shown here is derived from an EMBL/GenBank/DDBJ whole genome shotgun (WGS) entry which is preliminary data.</text>
</comment>
<keyword evidence="4" id="KW-1185">Reference proteome</keyword>
<evidence type="ECO:0000256" key="2">
    <source>
        <dbReference type="PIRNR" id="PIRNR037514"/>
    </source>
</evidence>
<evidence type="ECO:0000313" key="4">
    <source>
        <dbReference type="Proteomes" id="UP000030854"/>
    </source>
</evidence>
<dbReference type="InterPro" id="IPR017230">
    <property type="entry name" value="Mrs6"/>
</dbReference>
<dbReference type="Gene3D" id="3.30.519.10">
    <property type="entry name" value="Guanine Nucleotide Dissociation Inhibitor, domain 2"/>
    <property type="match status" value="1"/>
</dbReference>
<dbReference type="Proteomes" id="UP000030854">
    <property type="component" value="Unassembled WGS sequence"/>
</dbReference>
<dbReference type="GO" id="GO:0005829">
    <property type="term" value="C:cytosol"/>
    <property type="evidence" value="ECO:0007669"/>
    <property type="project" value="TreeGrafter"/>
</dbReference>
<accession>A0A0B1P3D9</accession>
<dbReference type="STRING" id="52586.A0A0B1P3D9"/>
<dbReference type="GO" id="GO:0005092">
    <property type="term" value="F:GDP-dissociation inhibitor activity"/>
    <property type="evidence" value="ECO:0007669"/>
    <property type="project" value="UniProtKB-UniRule"/>
</dbReference>
<dbReference type="OMA" id="HQYLEFQ"/>
<dbReference type="GO" id="GO:0016192">
    <property type="term" value="P:vesicle-mediated transport"/>
    <property type="evidence" value="ECO:0007669"/>
    <property type="project" value="TreeGrafter"/>
</dbReference>
<dbReference type="InterPro" id="IPR036188">
    <property type="entry name" value="FAD/NAD-bd_sf"/>
</dbReference>
<dbReference type="Gene3D" id="3.50.50.60">
    <property type="entry name" value="FAD/NAD(P)-binding domain"/>
    <property type="match status" value="1"/>
</dbReference>
<dbReference type="GO" id="GO:0005968">
    <property type="term" value="C:Rab-protein geranylgeranyltransferase complex"/>
    <property type="evidence" value="ECO:0007669"/>
    <property type="project" value="TreeGrafter"/>
</dbReference>
<dbReference type="Pfam" id="PF00996">
    <property type="entry name" value="GDI"/>
    <property type="match status" value="1"/>
</dbReference>
<dbReference type="GO" id="GO:0016740">
    <property type="term" value="F:transferase activity"/>
    <property type="evidence" value="ECO:0007669"/>
    <property type="project" value="UniProtKB-KW"/>
</dbReference>
<name>A0A0B1P3D9_UNCNE</name>
<dbReference type="InterPro" id="IPR018203">
    <property type="entry name" value="GDP_dissociation_inhibitor"/>
</dbReference>
<dbReference type="Gene3D" id="1.10.405.10">
    <property type="entry name" value="Guanine Nucleotide Dissociation Inhibitor, domain 1"/>
    <property type="match status" value="1"/>
</dbReference>
<sequence length="494" mass="55226">MDILSETTWDVLISGTDIQRSLLSLALSRSKKKILHVDANPYYGGINAALSLEEVDEWAAKHKGTGNDIFQNAQIQKPSTSDDIARLSPSRSYNLTLLPFIIHSNSKLLSKLISSNAYRQLEFQAVGNWWILDSFQGRETLKKIPNCREDIFQDSTIDNRSKRNLMKFLRFVIDYKNQPDLWKSFSEKPLNEFLSAQFSLSVNLQEAIAGLTLTLLTPNLTTVSWALPRIHRHLSSIGVLGSGFGAVISKWGCGAEICQIACRSGAVGGCVYILGTGIEKQNQANENSELLKIKLTNGVVIETRHLAAIPDESIKANSLSISRLISISTSTFNNMIKTNTEGGPMPAVFIVVFPPGSLNDRSEISNQYPVYLMVHSSDTGECPEGQYVIHATTVTSEKSKDILETSLTRLIKDADNSDGNIIYSFYFEFFPSREVTSPHFDSIEQPIDLTFNEHIIDYVEYDWQKVMSCDSESETFMKFDDRDTTSPNDEEEIG</sequence>
<evidence type="ECO:0000313" key="3">
    <source>
        <dbReference type="EMBL" id="KHJ31820.1"/>
    </source>
</evidence>
<dbReference type="PRINTS" id="PR00891">
    <property type="entry name" value="RABGDIREP"/>
</dbReference>
<dbReference type="PIRSF" id="PIRSF037514">
    <property type="entry name" value="Rab_ger_ger_transf_A_fun"/>
    <property type="match status" value="1"/>
</dbReference>
<dbReference type="EMBL" id="JNVN01002556">
    <property type="protein sequence ID" value="KHJ31820.1"/>
    <property type="molecule type" value="Genomic_DNA"/>
</dbReference>
<dbReference type="PANTHER" id="PTHR11787:SF4">
    <property type="entry name" value="CHM, RAB ESCORT PROTEIN 1"/>
    <property type="match status" value="1"/>
</dbReference>
<evidence type="ECO:0000256" key="1">
    <source>
        <dbReference type="ARBA" id="ARBA00005593"/>
    </source>
</evidence>
<gene>
    <name evidence="3" type="ORF">EV44_g0699</name>
</gene>
<dbReference type="GO" id="GO:0007264">
    <property type="term" value="P:small GTPase-mediated signal transduction"/>
    <property type="evidence" value="ECO:0007669"/>
    <property type="project" value="UniProtKB-UniRule"/>
</dbReference>
<dbReference type="GO" id="GO:0005634">
    <property type="term" value="C:nucleus"/>
    <property type="evidence" value="ECO:0007669"/>
    <property type="project" value="TreeGrafter"/>
</dbReference>
<dbReference type="SUPFAM" id="SSF51905">
    <property type="entry name" value="FAD/NAD(P)-binding domain"/>
    <property type="match status" value="1"/>
</dbReference>
<keyword evidence="3" id="KW-0808">Transferase</keyword>
<comment type="similarity">
    <text evidence="1 2">Belongs to the Rab GDI family.</text>
</comment>
<protein>
    <recommendedName>
        <fullName evidence="2">Rab proteins geranylgeranyltransferase</fullName>
    </recommendedName>
</protein>
<dbReference type="AlphaFoldDB" id="A0A0B1P3D9"/>
<reference evidence="3 4" key="1">
    <citation type="journal article" date="2014" name="BMC Genomics">
        <title>Adaptive genomic structural variation in the grape powdery mildew pathogen, Erysiphe necator.</title>
        <authorList>
            <person name="Jones L."/>
            <person name="Riaz S."/>
            <person name="Morales-Cruz A."/>
            <person name="Amrine K.C."/>
            <person name="McGuire B."/>
            <person name="Gubler W.D."/>
            <person name="Walker M.A."/>
            <person name="Cantu D."/>
        </authorList>
    </citation>
    <scope>NUCLEOTIDE SEQUENCE [LARGE SCALE GENOMIC DNA]</scope>
    <source>
        <strain evidence="4">c</strain>
    </source>
</reference>
<dbReference type="PANTHER" id="PTHR11787">
    <property type="entry name" value="RAB GDP-DISSOCIATION INHIBITOR"/>
    <property type="match status" value="1"/>
</dbReference>
<proteinExistence type="inferred from homology"/>